<dbReference type="Gene3D" id="3.30.465.10">
    <property type="match status" value="1"/>
</dbReference>
<dbReference type="Gene3D" id="3.10.580.10">
    <property type="entry name" value="CBS-domain"/>
    <property type="match status" value="1"/>
</dbReference>
<gene>
    <name evidence="10" type="ORF">BC349_09030</name>
</gene>
<evidence type="ECO:0000256" key="5">
    <source>
        <dbReference type="ARBA" id="ARBA00023122"/>
    </source>
</evidence>
<dbReference type="InterPro" id="IPR000644">
    <property type="entry name" value="CBS_dom"/>
</dbReference>
<dbReference type="CDD" id="cd04590">
    <property type="entry name" value="CBS_pair_CorC_HlyC_assoc"/>
    <property type="match status" value="1"/>
</dbReference>
<keyword evidence="2 8" id="KW-0812">Transmembrane</keyword>
<feature type="domain" description="CBS" evidence="9">
    <location>
        <begin position="279"/>
        <end position="338"/>
    </location>
</feature>
<dbReference type="Pfam" id="PF03471">
    <property type="entry name" value="CorC_HlyC"/>
    <property type="match status" value="1"/>
</dbReference>
<dbReference type="PANTHER" id="PTHR22777">
    <property type="entry name" value="HEMOLYSIN-RELATED"/>
    <property type="match status" value="1"/>
</dbReference>
<dbReference type="Pfam" id="PF01595">
    <property type="entry name" value="CNNM"/>
    <property type="match status" value="1"/>
</dbReference>
<dbReference type="InterPro" id="IPR046342">
    <property type="entry name" value="CBS_dom_sf"/>
</dbReference>
<evidence type="ECO:0000256" key="2">
    <source>
        <dbReference type="ARBA" id="ARBA00022692"/>
    </source>
</evidence>
<evidence type="ECO:0000313" key="11">
    <source>
        <dbReference type="Proteomes" id="UP000765802"/>
    </source>
</evidence>
<dbReference type="EMBL" id="MBUA01000012">
    <property type="protein sequence ID" value="MBC6491173.1"/>
    <property type="molecule type" value="Genomic_DNA"/>
</dbReference>
<dbReference type="PROSITE" id="PS51371">
    <property type="entry name" value="CBS"/>
    <property type="match status" value="1"/>
</dbReference>
<evidence type="ECO:0000256" key="1">
    <source>
        <dbReference type="ARBA" id="ARBA00004141"/>
    </source>
</evidence>
<comment type="subcellular location">
    <subcellularLocation>
        <location evidence="1">Membrane</location>
        <topology evidence="1">Multi-pass membrane protein</topology>
    </subcellularLocation>
</comment>
<name>A0ABR7M825_9BACT</name>
<evidence type="ECO:0000256" key="7">
    <source>
        <dbReference type="PROSITE-ProRule" id="PRU00703"/>
    </source>
</evidence>
<evidence type="ECO:0000256" key="6">
    <source>
        <dbReference type="ARBA" id="ARBA00023136"/>
    </source>
</evidence>
<dbReference type="SUPFAM" id="SSF56176">
    <property type="entry name" value="FAD-binding/transporter-associated domain-like"/>
    <property type="match status" value="1"/>
</dbReference>
<evidence type="ECO:0000256" key="8">
    <source>
        <dbReference type="SAM" id="Phobius"/>
    </source>
</evidence>
<protein>
    <recommendedName>
        <fullName evidence="9">CBS domain-containing protein</fullName>
    </recommendedName>
</protein>
<feature type="transmembrane region" description="Helical" evidence="8">
    <location>
        <begin position="6"/>
        <end position="30"/>
    </location>
</feature>
<evidence type="ECO:0000313" key="10">
    <source>
        <dbReference type="EMBL" id="MBC6491173.1"/>
    </source>
</evidence>
<evidence type="ECO:0000256" key="4">
    <source>
        <dbReference type="ARBA" id="ARBA00022989"/>
    </source>
</evidence>
<keyword evidence="6 8" id="KW-0472">Membrane</keyword>
<accession>A0ABR7M825</accession>
<reference evidence="10 11" key="1">
    <citation type="submission" date="2016-07" db="EMBL/GenBank/DDBJ databases">
        <title>Genome analysis of Flavihumibacter stibioxidans YS-17.</title>
        <authorList>
            <person name="Shi K."/>
            <person name="Han Y."/>
            <person name="Wang G."/>
        </authorList>
    </citation>
    <scope>NUCLEOTIDE SEQUENCE [LARGE SCALE GENOMIC DNA]</scope>
    <source>
        <strain evidence="10 11">YS-17</strain>
    </source>
</reference>
<proteinExistence type="predicted"/>
<dbReference type="InterPro" id="IPR044751">
    <property type="entry name" value="Ion_transp-like_CBS"/>
</dbReference>
<dbReference type="Proteomes" id="UP000765802">
    <property type="component" value="Unassembled WGS sequence"/>
</dbReference>
<keyword evidence="11" id="KW-1185">Reference proteome</keyword>
<dbReference type="InterPro" id="IPR016169">
    <property type="entry name" value="FAD-bd_PCMH_sub2"/>
</dbReference>
<evidence type="ECO:0000256" key="3">
    <source>
        <dbReference type="ARBA" id="ARBA00022737"/>
    </source>
</evidence>
<keyword evidence="3" id="KW-0677">Repeat</keyword>
<dbReference type="RefSeq" id="WP_187256491.1">
    <property type="nucleotide sequence ID" value="NZ_JBHULF010000014.1"/>
</dbReference>
<keyword evidence="5 7" id="KW-0129">CBS domain</keyword>
<dbReference type="PANTHER" id="PTHR22777:SF17">
    <property type="entry name" value="UPF0053 PROTEIN SLL0260"/>
    <property type="match status" value="1"/>
</dbReference>
<dbReference type="SUPFAM" id="SSF54631">
    <property type="entry name" value="CBS-domain pair"/>
    <property type="match status" value="1"/>
</dbReference>
<dbReference type="SMART" id="SM01091">
    <property type="entry name" value="CorC_HlyC"/>
    <property type="match status" value="1"/>
</dbReference>
<dbReference type="InterPro" id="IPR036318">
    <property type="entry name" value="FAD-bd_PCMH-like_sf"/>
</dbReference>
<evidence type="ECO:0000259" key="9">
    <source>
        <dbReference type="PROSITE" id="PS51371"/>
    </source>
</evidence>
<comment type="caution">
    <text evidence="10">The sequence shown here is derived from an EMBL/GenBank/DDBJ whole genome shotgun (WGS) entry which is preliminary data.</text>
</comment>
<feature type="transmembrane region" description="Helical" evidence="8">
    <location>
        <begin position="59"/>
        <end position="77"/>
    </location>
</feature>
<keyword evidence="4 8" id="KW-1133">Transmembrane helix</keyword>
<dbReference type="Pfam" id="PF00571">
    <property type="entry name" value="CBS"/>
    <property type="match status" value="2"/>
</dbReference>
<dbReference type="InterPro" id="IPR005170">
    <property type="entry name" value="Transptr-assoc_dom"/>
</dbReference>
<sequence length="425" mass="48944">MINLNSLGLIVFFLVLVGFFAGIEAAYGSINRLSVELRKKQGRTGGILVSQFLEKPSSFIGVVLIGFNLFLVVYGLMIGEFLEPLWRILEQKLPVAYANIIHLFFETLTATAIFIILGEFLPRAFWRARNEWILNSAIASIINFLYQVLQPVTTLFVSIAEWILKYLFNIRLTERKDAFIRTDIDAFNMQHTGEKENELQEINTSLIENALSLPTVRVRQCLIPRKEIEGVEINTPVEKVIAKFIDTKLSKLAVYEGNIDHIVGYVHQLDMFKQPSTTASVLLPIPAVPESMNATDLINRFTRERKSMAWVVDEFGGTSGIVTMEDLLEEIFGEIRDEHDTEEFEEKKISETEFIFSGRLELDYLHEKYNLVFEEDESETLSGYIIQYHETIPKIKERIFIDDYEFEIMAVSDTRIEMVRLKLLK</sequence>
<organism evidence="10 11">
    <name type="scientific">Flavihumibacter stibioxidans</name>
    <dbReference type="NCBI Taxonomy" id="1834163"/>
    <lineage>
        <taxon>Bacteria</taxon>
        <taxon>Pseudomonadati</taxon>
        <taxon>Bacteroidota</taxon>
        <taxon>Chitinophagia</taxon>
        <taxon>Chitinophagales</taxon>
        <taxon>Chitinophagaceae</taxon>
        <taxon>Flavihumibacter</taxon>
    </lineage>
</organism>
<dbReference type="InterPro" id="IPR002550">
    <property type="entry name" value="CNNM"/>
</dbReference>
<feature type="transmembrane region" description="Helical" evidence="8">
    <location>
        <begin position="97"/>
        <end position="120"/>
    </location>
</feature>